<sequence>MPEKLPAKPCGAQKDTAFGYGGPDEGDSHARNLSTEAIEKNRRSFPCLLPCRFSRRLGWKEQAFSSLPPITSIAANLCPPQALQQGVLKILTEMFLPHINLLELEQAFFSHVLPQTVKVFDEMMYELSSQAKGLSSQNLELRTTLRNILQAMVEVLGALTGCVRHVCSIQEPIVLENIHTLPISVIHVIKKTFVHCKDSESVYSGHLHLVSDLLQALFKEAYSLQKQLMELLDTVSMDPSVAEDDVVLHMVSVIQSMLDICSVISSMDHAFHANTWKFVIKQSLKHQPAIERHLKHKDIITALCDDNLVAFHSCLQIAEEMAQSGIQDNVDQKLFQKMVKLCRFFANSLVRYTKEFMPFISDSCCKLHQFYLQIHSKFPPSLYSPVISKAHQDEIAGVFLVALDPLISQLLSFQPFVEVLLGDKLGLSSDQQLPQCLLLVTIMDKLSSQPEDVQTLWCSGNQFSGETTRSNLFKALFGTFEQCSGELALPVRLQGVVSRGQAEVAVTLYQHVCVHLCTFIASFHPSLFPELDASLLDAVLSYSTITSLLAMDAWCFLARYGTAELCAHHVFIIAHLIKSCPGECFQLSNLSVLLRRMVFLMAAGHQRDFLQNFPPKEEENLPLWQYISFKAFPLDLRKQIVSEVTQEAIAQCKKWISGKRVLGELEPVNAALSVLLNVCSSAGDTLETEVQSAVLSIGSQLWALLHIKQVSSRPSVQQTFCLLLPLFGFFIHLVDPQLINQVVTLQTSLLQLDPPDYVHLAGLDLAGSLGKLRIPPDIQDEVGRSLACLFATLLNGKSWLLQQHALEAFTRFAEGTSHEEIVPQCLNSEELKNKVVRFLDKVRLTDEPTEARAERVKQERSVVNQHLVHMKTEETRSDFQPSAKRPCQERPLQEQLEAALLTADEALATVQLLLQKIPAPGWLPGTLVKLQARIANLEKNSAGGQ</sequence>
<reference evidence="2" key="2">
    <citation type="submission" date="2025-09" db="UniProtKB">
        <authorList>
            <consortium name="Ensembl"/>
        </authorList>
    </citation>
    <scope>IDENTIFICATION</scope>
    <source>
        <strain evidence="2">Glennie</strain>
    </source>
</reference>
<dbReference type="InterPro" id="IPR016024">
    <property type="entry name" value="ARM-type_fold"/>
</dbReference>
<dbReference type="GO" id="GO:0019901">
    <property type="term" value="F:protein kinase binding"/>
    <property type="evidence" value="ECO:0007669"/>
    <property type="project" value="Ensembl"/>
</dbReference>
<gene>
    <name evidence="2" type="primary">FIRRM</name>
</gene>
<dbReference type="GeneTree" id="ENSGT00390000004791"/>
<protein>
    <submittedName>
        <fullName evidence="2">FIGNL1 interacting regulator of recombination and mitosis</fullName>
    </submittedName>
</protein>
<dbReference type="AlphaFoldDB" id="A0A6I8N3J5"/>
<dbReference type="PANTHER" id="PTHR16071:SF2">
    <property type="entry name" value="FIGNL1-INTERACTING REGULATOR OF RECOMBINATION AND MITOSIS"/>
    <property type="match status" value="1"/>
</dbReference>
<dbReference type="InterPro" id="IPR027902">
    <property type="entry name" value="DUF4487"/>
</dbReference>
<reference evidence="2" key="1">
    <citation type="submission" date="2025-08" db="UniProtKB">
        <authorList>
            <consortium name="Ensembl"/>
        </authorList>
    </citation>
    <scope>IDENTIFICATION</scope>
    <source>
        <strain evidence="2">Glennie</strain>
    </source>
</reference>
<dbReference type="OMA" id="PCVQQTF"/>
<dbReference type="GO" id="GO:0030496">
    <property type="term" value="C:midbody"/>
    <property type="evidence" value="ECO:0007669"/>
    <property type="project" value="Ensembl"/>
</dbReference>
<evidence type="ECO:0000313" key="2">
    <source>
        <dbReference type="Ensembl" id="ENSOANP00000035460.1"/>
    </source>
</evidence>
<dbReference type="GO" id="GO:0007059">
    <property type="term" value="P:chromosome segregation"/>
    <property type="evidence" value="ECO:0007669"/>
    <property type="project" value="Ensembl"/>
</dbReference>
<organism evidence="2 3">
    <name type="scientific">Ornithorhynchus anatinus</name>
    <name type="common">Duckbill platypus</name>
    <dbReference type="NCBI Taxonomy" id="9258"/>
    <lineage>
        <taxon>Eukaryota</taxon>
        <taxon>Metazoa</taxon>
        <taxon>Chordata</taxon>
        <taxon>Craniata</taxon>
        <taxon>Vertebrata</taxon>
        <taxon>Euteleostomi</taxon>
        <taxon>Mammalia</taxon>
        <taxon>Monotremata</taxon>
        <taxon>Ornithorhynchidae</taxon>
        <taxon>Ornithorhynchus</taxon>
    </lineage>
</organism>
<feature type="region of interest" description="Disordered" evidence="1">
    <location>
        <begin position="1"/>
        <end position="30"/>
    </location>
</feature>
<dbReference type="GO" id="GO:0036297">
    <property type="term" value="P:interstrand cross-link repair"/>
    <property type="evidence" value="ECO:0007669"/>
    <property type="project" value="Ensembl"/>
</dbReference>
<dbReference type="Pfam" id="PF14868">
    <property type="entry name" value="DUF4487"/>
    <property type="match status" value="1"/>
</dbReference>
<dbReference type="PANTHER" id="PTHR16071">
    <property type="entry name" value="CHROMOSOME 1 OPEN READING FRAME 112"/>
    <property type="match status" value="1"/>
</dbReference>
<dbReference type="InParanoid" id="A0A6I8N3J5"/>
<dbReference type="Proteomes" id="UP000002279">
    <property type="component" value="Unplaced"/>
</dbReference>
<accession>A0A6I8N3J5</accession>
<evidence type="ECO:0000256" key="1">
    <source>
        <dbReference type="SAM" id="MobiDB-lite"/>
    </source>
</evidence>
<dbReference type="Bgee" id="ENSOANG00000000879">
    <property type="expression patterns" value="Expressed in endometrium and 7 other cell types or tissues"/>
</dbReference>
<dbReference type="GO" id="GO:0000278">
    <property type="term" value="P:mitotic cell cycle"/>
    <property type="evidence" value="ECO:0007669"/>
    <property type="project" value="Ensembl"/>
</dbReference>
<name>A0A6I8N3J5_ORNAN</name>
<dbReference type="GO" id="GO:0000776">
    <property type="term" value="C:kinetochore"/>
    <property type="evidence" value="ECO:0007669"/>
    <property type="project" value="Ensembl"/>
</dbReference>
<dbReference type="GO" id="GO:0005730">
    <property type="term" value="C:nucleolus"/>
    <property type="evidence" value="ECO:0007669"/>
    <property type="project" value="Ensembl"/>
</dbReference>
<dbReference type="FunCoup" id="A0A6I8N3J5">
    <property type="interactions" value="1769"/>
</dbReference>
<dbReference type="Ensembl" id="ENSOANT00000069798.1">
    <property type="protein sequence ID" value="ENSOANP00000035460.1"/>
    <property type="gene ID" value="ENSOANG00000000879.3"/>
</dbReference>
<dbReference type="GO" id="GO:0005654">
    <property type="term" value="C:nucleoplasm"/>
    <property type="evidence" value="ECO:0007669"/>
    <property type="project" value="Ensembl"/>
</dbReference>
<keyword evidence="3" id="KW-1185">Reference proteome</keyword>
<proteinExistence type="predicted"/>
<dbReference type="SUPFAM" id="SSF48371">
    <property type="entry name" value="ARM repeat"/>
    <property type="match status" value="1"/>
</dbReference>
<dbReference type="GO" id="GO:0051233">
    <property type="term" value="C:spindle midzone"/>
    <property type="evidence" value="ECO:0007669"/>
    <property type="project" value="Ensembl"/>
</dbReference>
<evidence type="ECO:0000313" key="3">
    <source>
        <dbReference type="Proteomes" id="UP000002279"/>
    </source>
</evidence>